<dbReference type="Pfam" id="PF02311">
    <property type="entry name" value="AraC_binding"/>
    <property type="match status" value="1"/>
</dbReference>
<dbReference type="EMBL" id="JABKKE010000004">
    <property type="protein sequence ID" value="NPE13444.1"/>
    <property type="molecule type" value="Genomic_DNA"/>
</dbReference>
<keyword evidence="1" id="KW-0805">Transcription regulation</keyword>
<dbReference type="Gene3D" id="2.60.120.280">
    <property type="entry name" value="Regulatory protein AraC"/>
    <property type="match status" value="1"/>
</dbReference>
<evidence type="ECO:0000259" key="4">
    <source>
        <dbReference type="PROSITE" id="PS01124"/>
    </source>
</evidence>
<comment type="caution">
    <text evidence="5">The sequence shown here is derived from an EMBL/GenBank/DDBJ whole genome shotgun (WGS) entry which is preliminary data.</text>
</comment>
<dbReference type="Pfam" id="PF12833">
    <property type="entry name" value="HTH_18"/>
    <property type="match status" value="1"/>
</dbReference>
<dbReference type="InterPro" id="IPR009057">
    <property type="entry name" value="Homeodomain-like_sf"/>
</dbReference>
<dbReference type="CDD" id="cd00093">
    <property type="entry name" value="HTH_XRE"/>
    <property type="match status" value="1"/>
</dbReference>
<evidence type="ECO:0000256" key="1">
    <source>
        <dbReference type="ARBA" id="ARBA00023015"/>
    </source>
</evidence>
<dbReference type="CDD" id="cd06986">
    <property type="entry name" value="cupin_MmsR-like_N"/>
    <property type="match status" value="1"/>
</dbReference>
<evidence type="ECO:0000313" key="5">
    <source>
        <dbReference type="EMBL" id="NPE13444.1"/>
    </source>
</evidence>
<dbReference type="SMART" id="SM00342">
    <property type="entry name" value="HTH_ARAC"/>
    <property type="match status" value="1"/>
</dbReference>
<proteinExistence type="predicted"/>
<dbReference type="PANTHER" id="PTHR43280">
    <property type="entry name" value="ARAC-FAMILY TRANSCRIPTIONAL REGULATOR"/>
    <property type="match status" value="1"/>
</dbReference>
<gene>
    <name evidence="5" type="ORF">HPS55_03735</name>
</gene>
<dbReference type="SUPFAM" id="SSF51215">
    <property type="entry name" value="Regulatory protein AraC"/>
    <property type="match status" value="1"/>
</dbReference>
<keyword evidence="2" id="KW-0238">DNA-binding</keyword>
<name>A0ABX2ASI0_9BACT</name>
<dbReference type="InterPro" id="IPR003313">
    <property type="entry name" value="AraC-bd"/>
</dbReference>
<evidence type="ECO:0000256" key="3">
    <source>
        <dbReference type="ARBA" id="ARBA00023163"/>
    </source>
</evidence>
<dbReference type="Proteomes" id="UP001193734">
    <property type="component" value="Unassembled WGS sequence"/>
</dbReference>
<dbReference type="InterPro" id="IPR018060">
    <property type="entry name" value="HTH_AraC"/>
</dbReference>
<protein>
    <submittedName>
        <fullName evidence="5">AraC family transcriptional regulator</fullName>
    </submittedName>
</protein>
<dbReference type="PANTHER" id="PTHR43280:SF30">
    <property type="entry name" value="MMSAB OPERON REGULATORY PROTEIN"/>
    <property type="match status" value="1"/>
</dbReference>
<dbReference type="Gene3D" id="1.10.10.60">
    <property type="entry name" value="Homeodomain-like"/>
    <property type="match status" value="2"/>
</dbReference>
<dbReference type="RefSeq" id="WP_172176444.1">
    <property type="nucleotide sequence ID" value="NZ_CASGIA010000006.1"/>
</dbReference>
<organism evidence="5 6">
    <name type="scientific">Xylanibacter rodentium</name>
    <dbReference type="NCBI Taxonomy" id="2736289"/>
    <lineage>
        <taxon>Bacteria</taxon>
        <taxon>Pseudomonadati</taxon>
        <taxon>Bacteroidota</taxon>
        <taxon>Bacteroidia</taxon>
        <taxon>Bacteroidales</taxon>
        <taxon>Prevotellaceae</taxon>
        <taxon>Xylanibacter</taxon>
    </lineage>
</organism>
<evidence type="ECO:0000256" key="2">
    <source>
        <dbReference type="ARBA" id="ARBA00023125"/>
    </source>
</evidence>
<keyword evidence="3" id="KW-0804">Transcription</keyword>
<reference evidence="5 6" key="1">
    <citation type="submission" date="2020-05" db="EMBL/GenBank/DDBJ databases">
        <title>Distinct polysaccharide utilization as determinants for interspecies competition between intestinal Prevotella spp.</title>
        <authorList>
            <person name="Galvez E.J.C."/>
            <person name="Iljazovic A."/>
            <person name="Strowig T."/>
        </authorList>
    </citation>
    <scope>NUCLEOTIDE SEQUENCE [LARGE SCALE GENOMIC DNA]</scope>
    <source>
        <strain evidence="5 6">PROD</strain>
    </source>
</reference>
<accession>A0ABX2ASI0</accession>
<dbReference type="InterPro" id="IPR001387">
    <property type="entry name" value="Cro/C1-type_HTH"/>
</dbReference>
<dbReference type="InterPro" id="IPR037923">
    <property type="entry name" value="HTH-like"/>
</dbReference>
<dbReference type="PROSITE" id="PS01124">
    <property type="entry name" value="HTH_ARAC_FAMILY_2"/>
    <property type="match status" value="1"/>
</dbReference>
<sequence>MQISKYVLANDRDMQWGLTVSTVGYEEIAPGDPYPTRGHADGYYFHVEEGRELNEYQLLYITEGKGVFTSTHQQETELNEGDMFLLFPGEWHTYHPDPETGWKSYWIGFKGKNIDERVGLRFLLREKPIYHIGFSSVIVQLYESAYATATAEEAYSQQLLAGIVNHLIGMMYSLERNIELNKNHAHVDMVNRARLRIREALESSLTIQQVAEELGVSYSNFRKLFKEYTGLSPAAYQQDLKLQRAKELLKTTNLSIKEIAYRLNFDSPDYFSAKFKIKTGRKPSEMRMRR</sequence>
<keyword evidence="6" id="KW-1185">Reference proteome</keyword>
<evidence type="ECO:0000313" key="6">
    <source>
        <dbReference type="Proteomes" id="UP001193734"/>
    </source>
</evidence>
<dbReference type="SUPFAM" id="SSF46689">
    <property type="entry name" value="Homeodomain-like"/>
    <property type="match status" value="2"/>
</dbReference>
<dbReference type="GeneID" id="82156870"/>
<feature type="domain" description="HTH araC/xylS-type" evidence="4">
    <location>
        <begin position="191"/>
        <end position="289"/>
    </location>
</feature>